<keyword evidence="1" id="KW-0472">Membrane</keyword>
<dbReference type="EMBL" id="QGDL01000023">
    <property type="protein sequence ID" value="PWJ19452.1"/>
    <property type="molecule type" value="Genomic_DNA"/>
</dbReference>
<feature type="transmembrane region" description="Helical" evidence="1">
    <location>
        <begin position="21"/>
        <end position="38"/>
    </location>
</feature>
<proteinExistence type="predicted"/>
<accession>A0A2Y9BKV2</accession>
<dbReference type="Pfam" id="PF16945">
    <property type="entry name" value="Phage_r1t_holin"/>
    <property type="match status" value="1"/>
</dbReference>
<dbReference type="Proteomes" id="UP000245845">
    <property type="component" value="Unassembled WGS sequence"/>
</dbReference>
<name>A0A2Y9BKV2_9FIRM</name>
<evidence type="ECO:0000313" key="3">
    <source>
        <dbReference type="Proteomes" id="UP000245845"/>
    </source>
</evidence>
<evidence type="ECO:0000313" key="2">
    <source>
        <dbReference type="EMBL" id="PWJ19452.1"/>
    </source>
</evidence>
<dbReference type="AlphaFoldDB" id="A0A2Y9BKV2"/>
<protein>
    <submittedName>
        <fullName evidence="2">R1t family holin</fullName>
    </submittedName>
</protein>
<reference evidence="2 3" key="1">
    <citation type="submission" date="2018-05" db="EMBL/GenBank/DDBJ databases">
        <title>The Hungate 1000. A catalogue of reference genomes from the rumen microbiome.</title>
        <authorList>
            <person name="Kelly W."/>
        </authorList>
    </citation>
    <scope>NUCLEOTIDE SEQUENCE [LARGE SCALE GENOMIC DNA]</scope>
    <source>
        <strain evidence="2 3">NLAE-zl-C242</strain>
    </source>
</reference>
<gene>
    <name evidence="2" type="ORF">A8806_12341</name>
</gene>
<dbReference type="InterPro" id="IPR020109">
    <property type="entry name" value="Holin_r1t"/>
</dbReference>
<evidence type="ECO:0000256" key="1">
    <source>
        <dbReference type="SAM" id="Phobius"/>
    </source>
</evidence>
<keyword evidence="1" id="KW-1133">Transmembrane helix</keyword>
<keyword evidence="3" id="KW-1185">Reference proteome</keyword>
<sequence length="70" mass="7435">MKNRDWIEWIRKAGIRAVKTMAQTAVAMLPAVATISQVDWLTVIGTAALAGVVSILTSLAGLPELNTATK</sequence>
<comment type="caution">
    <text evidence="2">The sequence shown here is derived from an EMBL/GenBank/DDBJ whole genome shotgun (WGS) entry which is preliminary data.</text>
</comment>
<keyword evidence="1" id="KW-0812">Transmembrane</keyword>
<feature type="transmembrane region" description="Helical" evidence="1">
    <location>
        <begin position="44"/>
        <end position="62"/>
    </location>
</feature>
<dbReference type="RefSeq" id="WP_109733885.1">
    <property type="nucleotide sequence ID" value="NZ_BAAACK010000005.1"/>
</dbReference>
<organism evidence="2 3">
    <name type="scientific">Faecalicatena orotica</name>
    <dbReference type="NCBI Taxonomy" id="1544"/>
    <lineage>
        <taxon>Bacteria</taxon>
        <taxon>Bacillati</taxon>
        <taxon>Bacillota</taxon>
        <taxon>Clostridia</taxon>
        <taxon>Lachnospirales</taxon>
        <taxon>Lachnospiraceae</taxon>
        <taxon>Faecalicatena</taxon>
    </lineage>
</organism>
<dbReference type="OrthoDB" id="1915214at2"/>